<proteinExistence type="predicted"/>
<name>A0A060PKV7_9BURK</name>
<dbReference type="OrthoDB" id="7473837at2"/>
<dbReference type="KEGG" id="buo:BRPE64_ECDS03240"/>
<protein>
    <submittedName>
        <fullName evidence="1">Uncharacterized protein</fullName>
    </submittedName>
</protein>
<geneLocation type="plasmid" evidence="1 2">
    <name>p2</name>
</geneLocation>
<reference evidence="1 2" key="1">
    <citation type="journal article" date="2013" name="Genome Announc.">
        <title>Complete Genome Sequence of Burkholderia sp. Strain RPE64, Bacterial Symbiont of the Bean Bug Riptortus pedestris.</title>
        <authorList>
            <person name="Shibata T.F."/>
            <person name="Maeda T."/>
            <person name="Nikoh N."/>
            <person name="Yamaguchi K."/>
            <person name="Oshima K."/>
            <person name="Hattori M."/>
            <person name="Nishiyama T."/>
            <person name="Hasebe M."/>
            <person name="Fukatsu T."/>
            <person name="Kikuchi Y."/>
            <person name="Shigenobu S."/>
        </authorList>
    </citation>
    <scope>NUCLEOTIDE SEQUENCE [LARGE SCALE GENOMIC DNA]</scope>
    <source>
        <plasmid evidence="1 2">p2</plasmid>
    </source>
</reference>
<dbReference type="EMBL" id="AP013062">
    <property type="protein sequence ID" value="BAO94206.1"/>
    <property type="molecule type" value="Genomic_DNA"/>
</dbReference>
<sequence length="391" mass="42607">MNHICIICGRAGVSLKDILPATLAPPGNGTAIYCDEHVAAYSSLIDHFSSQLDVLNALAGVRPFPITRHAREQVVRGALALSTRMGSAEGLRAIAYVLQTYFARYFGEIARSAALDELKHYTLGETRGVFVWWDTELPADYPHNAFSFGHRIAVGVDPDSGQIFGRLSLFSTFHFAATLGIVSSVEDRPKGAVMVDIDPLTDLSMHSVFQSTINPIGLIPQKPVDHSETHAQSVVSERSVMSLARLIANMYDFRARRTASRLVEGLSEARANSASLDGCFSGLHGELTQHAFHLLQHAIDLFVTAPEIAPIEDVVRALVLTEGETMEQLSPHAKVSVHLARDAIVTKLAEDFIDDRLTSERAFSLIAGDAGVAAIIELMLVPVVRRFTELI</sequence>
<reference evidence="1 2" key="2">
    <citation type="journal article" date="2018" name="Int. J. Syst. Evol. Microbiol.">
        <title>Burkholderia insecticola sp. nov., a gut symbiotic bacterium of the bean bug Riptortus pedestris.</title>
        <authorList>
            <person name="Takeshita K."/>
            <person name="Tamaki H."/>
            <person name="Ohbayashi T."/>
            <person name="Meng X.-Y."/>
            <person name="Sone T."/>
            <person name="Mitani Y."/>
            <person name="Peeters C."/>
            <person name="Kikuchi Y."/>
            <person name="Vandamme P."/>
        </authorList>
    </citation>
    <scope>NUCLEOTIDE SEQUENCE [LARGE SCALE GENOMIC DNA]</scope>
    <source>
        <strain evidence="1">RPE64</strain>
        <plasmid evidence="1 2">p2</plasmid>
    </source>
</reference>
<keyword evidence="1" id="KW-0614">Plasmid</keyword>
<accession>A0A060PKV7</accession>
<evidence type="ECO:0000313" key="2">
    <source>
        <dbReference type="Proteomes" id="UP000013966"/>
    </source>
</evidence>
<dbReference type="Proteomes" id="UP000013966">
    <property type="component" value="Plasmid p2"/>
</dbReference>
<dbReference type="AlphaFoldDB" id="A0A060PKV7"/>
<dbReference type="HOGENOM" id="CLU_705296_0_0_4"/>
<dbReference type="RefSeq" id="WP_044044261.1">
    <property type="nucleotide sequence ID" value="NC_021295.1"/>
</dbReference>
<organism evidence="1 2">
    <name type="scientific">Caballeronia insecticola</name>
    <dbReference type="NCBI Taxonomy" id="758793"/>
    <lineage>
        <taxon>Bacteria</taxon>
        <taxon>Pseudomonadati</taxon>
        <taxon>Pseudomonadota</taxon>
        <taxon>Betaproteobacteria</taxon>
        <taxon>Burkholderiales</taxon>
        <taxon>Burkholderiaceae</taxon>
        <taxon>Caballeronia</taxon>
    </lineage>
</organism>
<gene>
    <name evidence="1" type="ORF">BRPE64_ECDS03240</name>
</gene>
<keyword evidence="2" id="KW-1185">Reference proteome</keyword>
<evidence type="ECO:0000313" key="1">
    <source>
        <dbReference type="EMBL" id="BAO94206.1"/>
    </source>
</evidence>